<evidence type="ECO:0000313" key="1">
    <source>
        <dbReference type="EMBL" id="GAJ13254.1"/>
    </source>
</evidence>
<gene>
    <name evidence="1" type="ORF">S12H4_54803</name>
</gene>
<name>X1U6Y3_9ZZZZ</name>
<sequence length="226" mass="25489">GLNSPLGMEIALLKQSHEDRFLEAGFYLALQFKTGWVVSRILGREWANLRPYSVGKVDAGASLAAWNEILDGSARRYLEASKDALIHHIFWGINTPNARVYVQYPTKSDIGSLTTTTREVGGDVGYVPGEESPYEGPFSVNTELFTVHERYPAFQVSNVTKDDFENVIFRFSIMKYTYHLIKDRKLLEQLLVGGKTCRKYTMGPIDPQPTTVPNWLQGLVGDKLIR</sequence>
<reference evidence="1" key="1">
    <citation type="journal article" date="2014" name="Front. Microbiol.">
        <title>High frequency of phylogenetically diverse reductive dehalogenase-homologous genes in deep subseafloor sedimentary metagenomes.</title>
        <authorList>
            <person name="Kawai M."/>
            <person name="Futagami T."/>
            <person name="Toyoda A."/>
            <person name="Takaki Y."/>
            <person name="Nishi S."/>
            <person name="Hori S."/>
            <person name="Arai W."/>
            <person name="Tsubouchi T."/>
            <person name="Morono Y."/>
            <person name="Uchiyama I."/>
            <person name="Ito T."/>
            <person name="Fujiyama A."/>
            <person name="Inagaki F."/>
            <person name="Takami H."/>
        </authorList>
    </citation>
    <scope>NUCLEOTIDE SEQUENCE</scope>
    <source>
        <strain evidence="1">Expedition CK06-06</strain>
    </source>
</reference>
<proteinExistence type="predicted"/>
<protein>
    <submittedName>
        <fullName evidence="1">Uncharacterized protein</fullName>
    </submittedName>
</protein>
<accession>X1U6Y3</accession>
<organism evidence="1">
    <name type="scientific">marine sediment metagenome</name>
    <dbReference type="NCBI Taxonomy" id="412755"/>
    <lineage>
        <taxon>unclassified sequences</taxon>
        <taxon>metagenomes</taxon>
        <taxon>ecological metagenomes</taxon>
    </lineage>
</organism>
<feature type="non-terminal residue" evidence="1">
    <location>
        <position position="1"/>
    </location>
</feature>
<dbReference type="EMBL" id="BARW01035080">
    <property type="protein sequence ID" value="GAJ13254.1"/>
    <property type="molecule type" value="Genomic_DNA"/>
</dbReference>
<feature type="non-terminal residue" evidence="1">
    <location>
        <position position="226"/>
    </location>
</feature>
<comment type="caution">
    <text evidence="1">The sequence shown here is derived from an EMBL/GenBank/DDBJ whole genome shotgun (WGS) entry which is preliminary data.</text>
</comment>
<dbReference type="AlphaFoldDB" id="X1U6Y3"/>